<evidence type="ECO:0000313" key="1">
    <source>
        <dbReference type="EMBL" id="KZS12168.1"/>
    </source>
</evidence>
<reference evidence="1 2" key="1">
    <citation type="submission" date="2016-03" db="EMBL/GenBank/DDBJ databases">
        <title>EvidentialGene: Evidence-directed Construction of Genes on Genomes.</title>
        <authorList>
            <person name="Gilbert D.G."/>
            <person name="Choi J.-H."/>
            <person name="Mockaitis K."/>
            <person name="Colbourne J."/>
            <person name="Pfrender M."/>
        </authorList>
    </citation>
    <scope>NUCLEOTIDE SEQUENCE [LARGE SCALE GENOMIC DNA]</scope>
    <source>
        <strain evidence="1 2">Xinb3</strain>
        <tissue evidence="1">Complete organism</tissue>
    </source>
</reference>
<organism evidence="1 2">
    <name type="scientific">Daphnia magna</name>
    <dbReference type="NCBI Taxonomy" id="35525"/>
    <lineage>
        <taxon>Eukaryota</taxon>
        <taxon>Metazoa</taxon>
        <taxon>Ecdysozoa</taxon>
        <taxon>Arthropoda</taxon>
        <taxon>Crustacea</taxon>
        <taxon>Branchiopoda</taxon>
        <taxon>Diplostraca</taxon>
        <taxon>Cladocera</taxon>
        <taxon>Anomopoda</taxon>
        <taxon>Daphniidae</taxon>
        <taxon>Daphnia</taxon>
    </lineage>
</organism>
<dbReference type="EMBL" id="LRGB01001363">
    <property type="protein sequence ID" value="KZS12168.1"/>
    <property type="molecule type" value="Genomic_DNA"/>
</dbReference>
<name>A0A164VBU7_9CRUS</name>
<dbReference type="Proteomes" id="UP000076858">
    <property type="component" value="Unassembled WGS sequence"/>
</dbReference>
<accession>A0A164VBU7</accession>
<sequence>MNQGFSIGIVDVALEAVDEADEAGDSE</sequence>
<dbReference type="AlphaFoldDB" id="A0A164VBU7"/>
<comment type="caution">
    <text evidence="1">The sequence shown here is derived from an EMBL/GenBank/DDBJ whole genome shotgun (WGS) entry which is preliminary data.</text>
</comment>
<gene>
    <name evidence="1" type="ORF">APZ42_022947</name>
</gene>
<evidence type="ECO:0000313" key="2">
    <source>
        <dbReference type="Proteomes" id="UP000076858"/>
    </source>
</evidence>
<proteinExistence type="predicted"/>
<keyword evidence="2" id="KW-1185">Reference proteome</keyword>
<protein>
    <submittedName>
        <fullName evidence="1">Uncharacterized protein</fullName>
    </submittedName>
</protein>